<dbReference type="Pfam" id="PF01032">
    <property type="entry name" value="FecCD"/>
    <property type="match status" value="1"/>
</dbReference>
<dbReference type="STRING" id="285351.SAMN04488035_2185"/>
<feature type="transmembrane region" description="Helical" evidence="8">
    <location>
        <begin position="167"/>
        <end position="189"/>
    </location>
</feature>
<keyword evidence="10" id="KW-1185">Reference proteome</keyword>
<keyword evidence="7 8" id="KW-0472">Membrane</keyword>
<evidence type="ECO:0000256" key="7">
    <source>
        <dbReference type="ARBA" id="ARBA00023136"/>
    </source>
</evidence>
<evidence type="ECO:0000256" key="1">
    <source>
        <dbReference type="ARBA" id="ARBA00004651"/>
    </source>
</evidence>
<evidence type="ECO:0000256" key="5">
    <source>
        <dbReference type="ARBA" id="ARBA00022692"/>
    </source>
</evidence>
<feature type="transmembrane region" description="Helical" evidence="8">
    <location>
        <begin position="140"/>
        <end position="160"/>
    </location>
</feature>
<dbReference type="InterPro" id="IPR037294">
    <property type="entry name" value="ABC_BtuC-like"/>
</dbReference>
<feature type="transmembrane region" description="Helical" evidence="8">
    <location>
        <begin position="298"/>
        <end position="322"/>
    </location>
</feature>
<feature type="transmembrane region" description="Helical" evidence="8">
    <location>
        <begin position="116"/>
        <end position="134"/>
    </location>
</feature>
<dbReference type="PANTHER" id="PTHR30472">
    <property type="entry name" value="FERRIC ENTEROBACTIN TRANSPORT SYSTEM PERMEASE PROTEIN"/>
    <property type="match status" value="1"/>
</dbReference>
<evidence type="ECO:0000256" key="2">
    <source>
        <dbReference type="ARBA" id="ARBA00007935"/>
    </source>
</evidence>
<dbReference type="EMBL" id="FONZ01000003">
    <property type="protein sequence ID" value="SFF24518.1"/>
    <property type="molecule type" value="Genomic_DNA"/>
</dbReference>
<reference evidence="10" key="1">
    <citation type="submission" date="2016-10" db="EMBL/GenBank/DDBJ databases">
        <authorList>
            <person name="Varghese N."/>
            <person name="Submissions S."/>
        </authorList>
    </citation>
    <scope>NUCLEOTIDE SEQUENCE [LARGE SCALE GENOMIC DNA]</scope>
    <source>
        <strain evidence="10">DSM 19083</strain>
    </source>
</reference>
<keyword evidence="5 8" id="KW-0812">Transmembrane</keyword>
<dbReference type="SUPFAM" id="SSF81345">
    <property type="entry name" value="ABC transporter involved in vitamin B12 uptake, BtuC"/>
    <property type="match status" value="1"/>
</dbReference>
<organism evidence="9 10">
    <name type="scientific">Flavimobilis marinus</name>
    <dbReference type="NCBI Taxonomy" id="285351"/>
    <lineage>
        <taxon>Bacteria</taxon>
        <taxon>Bacillati</taxon>
        <taxon>Actinomycetota</taxon>
        <taxon>Actinomycetes</taxon>
        <taxon>Micrococcales</taxon>
        <taxon>Jonesiaceae</taxon>
        <taxon>Flavimobilis</taxon>
    </lineage>
</organism>
<feature type="transmembrane region" description="Helical" evidence="8">
    <location>
        <begin position="86"/>
        <end position="107"/>
    </location>
</feature>
<dbReference type="CDD" id="cd06550">
    <property type="entry name" value="TM_ABC_iron-siderophores_like"/>
    <property type="match status" value="1"/>
</dbReference>
<sequence>MTAVLTPAPASGPPTPVDRVRAARRGSRRRAAVVSWVLAALAVVLTVVTLTLGSFDVSLPDVVRILGGAEIQGATFVVWDLRLPRALTAIGAGAAFGLSGAIFQTLVRNPLASPDIIGITAGASAAAVVAITQLGLNPGLAAPVAFAGALGAAALIYVLAWRGAVSGYRLVLVGIGVGAVLNAVTSYSLTRAEVTDVSEALVWITGSLNSATWSGLPGLWVPLGVLVPALVVLTRSLGGLQLGDDAAAGLGVRVEPAKVGLIVVAVGLAAIATAAAGPVAFVAFVSGPIARRLTGGHGLALVPSALVGACVVLAADYAGAYAFGDTRLPVGVVTGILGAPVLLWLLARANRIGKGG</sequence>
<evidence type="ECO:0000256" key="4">
    <source>
        <dbReference type="ARBA" id="ARBA00022475"/>
    </source>
</evidence>
<comment type="similarity">
    <text evidence="2">Belongs to the binding-protein-dependent transport system permease family. FecCD subfamily.</text>
</comment>
<feature type="transmembrane region" description="Helical" evidence="8">
    <location>
        <begin position="328"/>
        <end position="347"/>
    </location>
</feature>
<name>A0A1I2H4N6_9MICO</name>
<dbReference type="GO" id="GO:0022857">
    <property type="term" value="F:transmembrane transporter activity"/>
    <property type="evidence" value="ECO:0007669"/>
    <property type="project" value="InterPro"/>
</dbReference>
<keyword evidence="6 8" id="KW-1133">Transmembrane helix</keyword>
<evidence type="ECO:0000313" key="9">
    <source>
        <dbReference type="EMBL" id="SFF24518.1"/>
    </source>
</evidence>
<evidence type="ECO:0000256" key="8">
    <source>
        <dbReference type="SAM" id="Phobius"/>
    </source>
</evidence>
<keyword evidence="4" id="KW-1003">Cell membrane</keyword>
<dbReference type="Gene3D" id="1.10.3470.10">
    <property type="entry name" value="ABC transporter involved in vitamin B12 uptake, BtuC"/>
    <property type="match status" value="1"/>
</dbReference>
<dbReference type="GO" id="GO:0033214">
    <property type="term" value="P:siderophore-iron import into cell"/>
    <property type="evidence" value="ECO:0007669"/>
    <property type="project" value="TreeGrafter"/>
</dbReference>
<feature type="transmembrane region" description="Helical" evidence="8">
    <location>
        <begin position="259"/>
        <end position="286"/>
    </location>
</feature>
<evidence type="ECO:0000256" key="3">
    <source>
        <dbReference type="ARBA" id="ARBA00022448"/>
    </source>
</evidence>
<feature type="transmembrane region" description="Helical" evidence="8">
    <location>
        <begin position="31"/>
        <end position="52"/>
    </location>
</feature>
<gene>
    <name evidence="9" type="ORF">SAMN04488035_2185</name>
</gene>
<protein>
    <submittedName>
        <fullName evidence="9">Iron complex transport system permease protein</fullName>
    </submittedName>
</protein>
<proteinExistence type="inferred from homology"/>
<dbReference type="InterPro" id="IPR000522">
    <property type="entry name" value="ABC_transptr_permease_BtuC"/>
</dbReference>
<evidence type="ECO:0000256" key="6">
    <source>
        <dbReference type="ARBA" id="ARBA00022989"/>
    </source>
</evidence>
<dbReference type="RefSeq" id="WP_229828689.1">
    <property type="nucleotide sequence ID" value="NZ_BNAN01000003.1"/>
</dbReference>
<dbReference type="AlphaFoldDB" id="A0A1I2H4N6"/>
<accession>A0A1I2H4N6</accession>
<dbReference type="Proteomes" id="UP000198520">
    <property type="component" value="Unassembled WGS sequence"/>
</dbReference>
<keyword evidence="3" id="KW-0813">Transport</keyword>
<evidence type="ECO:0000313" key="10">
    <source>
        <dbReference type="Proteomes" id="UP000198520"/>
    </source>
</evidence>
<dbReference type="GO" id="GO:0005886">
    <property type="term" value="C:plasma membrane"/>
    <property type="evidence" value="ECO:0007669"/>
    <property type="project" value="UniProtKB-SubCell"/>
</dbReference>
<comment type="subcellular location">
    <subcellularLocation>
        <location evidence="1">Cell membrane</location>
        <topology evidence="1">Multi-pass membrane protein</topology>
    </subcellularLocation>
</comment>
<dbReference type="PANTHER" id="PTHR30472:SF24">
    <property type="entry name" value="FERRIC ENTEROBACTIN TRANSPORT SYSTEM PERMEASE PROTEIN FEPG"/>
    <property type="match status" value="1"/>
</dbReference>